<dbReference type="AlphaFoldDB" id="A0A8J2BHU4"/>
<accession>A0A8J2BHU4</accession>
<keyword evidence="2" id="KW-1185">Reference proteome</keyword>
<dbReference type="InterPro" id="IPR023198">
    <property type="entry name" value="PGP-like_dom2"/>
</dbReference>
<dbReference type="EMBL" id="CAJNOB010000002">
    <property type="protein sequence ID" value="CAF0691390.1"/>
    <property type="molecule type" value="Genomic_DNA"/>
</dbReference>
<keyword evidence="1" id="KW-0378">Hydrolase</keyword>
<sequence>MSLKGIIFDVDGTLAETEKEGHLPACNEAFEQCGFPIRWSWEEFQKLLAIPGNYLRIRHALQSVFPQWDTERLDEEARRVATVKRELYINKYVPRLSLRPGVARLIEQAVSRRMYLGIVSTSDEAQIWALLRARLPQWASFFCPVLGKESGMKGALDSPLYRRCLELFKLSPDEVLALEDSPQGLEAARNAGIRCAIVYNDYTFGSGFPGAVLVVGTLEPLTIDLLERLCFPEAALKHRD</sequence>
<evidence type="ECO:0000313" key="2">
    <source>
        <dbReference type="Proteomes" id="UP000663859"/>
    </source>
</evidence>
<evidence type="ECO:0000313" key="1">
    <source>
        <dbReference type="EMBL" id="CAF0691390.1"/>
    </source>
</evidence>
<dbReference type="Pfam" id="PF13419">
    <property type="entry name" value="HAD_2"/>
    <property type="match status" value="1"/>
</dbReference>
<dbReference type="Proteomes" id="UP000663859">
    <property type="component" value="Unassembled WGS sequence"/>
</dbReference>
<dbReference type="EC" id="3.1.3.-" evidence="1"/>
<dbReference type="InterPro" id="IPR006439">
    <property type="entry name" value="HAD-SF_hydro_IA"/>
</dbReference>
<dbReference type="InterPro" id="IPR044999">
    <property type="entry name" value="CbbY-like"/>
</dbReference>
<name>A0A8J2BHU4_9BACT</name>
<dbReference type="PRINTS" id="PR00413">
    <property type="entry name" value="HADHALOGNASE"/>
</dbReference>
<dbReference type="GO" id="GO:0016787">
    <property type="term" value="F:hydrolase activity"/>
    <property type="evidence" value="ECO:0007669"/>
    <property type="project" value="UniProtKB-KW"/>
</dbReference>
<organism evidence="1 2">
    <name type="scientific">Candidatus Methylacidithermus pantelleriae</name>
    <dbReference type="NCBI Taxonomy" id="2744239"/>
    <lineage>
        <taxon>Bacteria</taxon>
        <taxon>Pseudomonadati</taxon>
        <taxon>Verrucomicrobiota</taxon>
        <taxon>Methylacidiphilae</taxon>
        <taxon>Methylacidiphilales</taxon>
        <taxon>Methylacidiphilaceae</taxon>
        <taxon>Candidatus Methylacidithermus</taxon>
    </lineage>
</organism>
<comment type="caution">
    <text evidence="1">The sequence shown here is derived from an EMBL/GenBank/DDBJ whole genome shotgun (WGS) entry which is preliminary data.</text>
</comment>
<proteinExistence type="predicted"/>
<dbReference type="Gene3D" id="3.40.50.1000">
    <property type="entry name" value="HAD superfamily/HAD-like"/>
    <property type="match status" value="1"/>
</dbReference>
<gene>
    <name evidence="1" type="ORF">MPNT_100030</name>
</gene>
<reference evidence="1" key="1">
    <citation type="submission" date="2021-02" db="EMBL/GenBank/DDBJ databases">
        <authorList>
            <person name="Cremers G."/>
            <person name="Picone N."/>
        </authorList>
    </citation>
    <scope>NUCLEOTIDE SEQUENCE</scope>
    <source>
        <strain evidence="1">PQ17</strain>
    </source>
</reference>
<dbReference type="PANTHER" id="PTHR42896:SF2">
    <property type="entry name" value="CBBY-LIKE PROTEIN"/>
    <property type="match status" value="1"/>
</dbReference>
<dbReference type="RefSeq" id="WP_174582688.1">
    <property type="nucleotide sequence ID" value="NZ_CAJNOB010000002.1"/>
</dbReference>
<protein>
    <submittedName>
        <fullName evidence="1">Phosphorylated carbohydrates phosphatase</fullName>
        <ecNumber evidence="1">3.1.3.-</ecNumber>
    </submittedName>
</protein>
<dbReference type="Gene3D" id="1.10.150.240">
    <property type="entry name" value="Putative phosphatase, domain 2"/>
    <property type="match status" value="1"/>
</dbReference>
<dbReference type="InterPro" id="IPR023214">
    <property type="entry name" value="HAD_sf"/>
</dbReference>
<dbReference type="InterPro" id="IPR036412">
    <property type="entry name" value="HAD-like_sf"/>
</dbReference>
<dbReference type="PANTHER" id="PTHR42896">
    <property type="entry name" value="XYLULOSE-1,5-BISPHOSPHATE (XUBP) PHOSPHATASE"/>
    <property type="match status" value="1"/>
</dbReference>
<dbReference type="SUPFAM" id="SSF56784">
    <property type="entry name" value="HAD-like"/>
    <property type="match status" value="1"/>
</dbReference>
<dbReference type="InterPro" id="IPR041492">
    <property type="entry name" value="HAD_2"/>
</dbReference>